<organism evidence="1">
    <name type="scientific">Staphylococcus phage vB_VibM_10AMN12</name>
    <dbReference type="NCBI Taxonomy" id="3076785"/>
    <lineage>
        <taxon>Viruses</taxon>
        <taxon>Duplodnaviria</taxon>
        <taxon>Heunggongvirae</taxon>
        <taxon>Uroviricota</taxon>
        <taxon>Caudoviricetes</taxon>
    </lineage>
</organism>
<protein>
    <recommendedName>
        <fullName evidence="2">AP2/ERF domain-containing protein</fullName>
    </recommendedName>
</protein>
<proteinExistence type="predicted"/>
<evidence type="ECO:0000313" key="1">
    <source>
        <dbReference type="EMBL" id="WNO47398.1"/>
    </source>
</evidence>
<evidence type="ECO:0008006" key="2">
    <source>
        <dbReference type="Google" id="ProtNLM"/>
    </source>
</evidence>
<dbReference type="EMBL" id="OR481006">
    <property type="protein sequence ID" value="WNO47398.1"/>
    <property type="molecule type" value="Genomic_DNA"/>
</dbReference>
<reference evidence="1" key="1">
    <citation type="submission" date="2023-08" db="EMBL/GenBank/DDBJ databases">
        <authorList>
            <person name="Nazir A."/>
        </authorList>
    </citation>
    <scope>NUCLEOTIDE SEQUENCE</scope>
</reference>
<dbReference type="InterPro" id="IPR044925">
    <property type="entry name" value="His-Me_finger_sf"/>
</dbReference>
<accession>A0AA96KST4</accession>
<name>A0AA96KST4_9CAUD</name>
<sequence length="363" mass="42729">MNGKVYKKNYNKLTEEEVKDLDELKINSKFLSLAYNNVKPLKIYGIKGKWNLIFKCACHEYFSIDNRRLSYLSVKGGLENIHCGCIDENEDKIKLEEAKAIFHSKQPRSESNKHWCTYCESYRLEVTQKSKNTFHCSNCDFLISKRVTLGETFDEIMSRWNPTTHKPCTKKLPYLEGNNKKGYKVRGFTYISSDWYEEASKWLWVKSKYYVKTSFSKENLDRVGKLHLYKPLKDRRHKYMFLHRFILGLGNDVTRVGDHVSGYKLDNRSINLRYITVYQNSLNSKKKNKLSASKYKGVSFYKSLSERGIACWKAGISIGNKHRVKYFYTEEEAAIGYDSLLREYYPDEIHKFNFPREGEMSAI</sequence>
<dbReference type="SUPFAM" id="SSF54060">
    <property type="entry name" value="His-Me finger endonucleases"/>
    <property type="match status" value="1"/>
</dbReference>